<keyword evidence="7" id="KW-1185">Reference proteome</keyword>
<dbReference type="AlphaFoldDB" id="A0A9P1C9M8"/>
<evidence type="ECO:0000256" key="2">
    <source>
        <dbReference type="ARBA" id="ARBA00023002"/>
    </source>
</evidence>
<dbReference type="EMBL" id="CAMXCT020001169">
    <property type="protein sequence ID" value="CAL1140835.1"/>
    <property type="molecule type" value="Genomic_DNA"/>
</dbReference>
<organism evidence="4">
    <name type="scientific">Cladocopium goreaui</name>
    <dbReference type="NCBI Taxonomy" id="2562237"/>
    <lineage>
        <taxon>Eukaryota</taxon>
        <taxon>Sar</taxon>
        <taxon>Alveolata</taxon>
        <taxon>Dinophyceae</taxon>
        <taxon>Suessiales</taxon>
        <taxon>Symbiodiniaceae</taxon>
        <taxon>Cladocopium</taxon>
    </lineage>
</organism>
<dbReference type="EMBL" id="CAMXCT010001169">
    <property type="protein sequence ID" value="CAI3987460.1"/>
    <property type="molecule type" value="Genomic_DNA"/>
</dbReference>
<keyword evidence="1" id="KW-0521">NADP</keyword>
<evidence type="ECO:0000256" key="3">
    <source>
        <dbReference type="SAM" id="SignalP"/>
    </source>
</evidence>
<protein>
    <submittedName>
        <fullName evidence="6">Sepiapterin reductase</fullName>
    </submittedName>
</protein>
<dbReference type="EMBL" id="CAMXCT030001169">
    <property type="protein sequence ID" value="CAL4774772.1"/>
    <property type="molecule type" value="Genomic_DNA"/>
</dbReference>
<gene>
    <name evidence="4" type="ORF">C1SCF055_LOCUS14728</name>
</gene>
<dbReference type="GO" id="GO:0006729">
    <property type="term" value="P:tetrahydrobiopterin biosynthetic process"/>
    <property type="evidence" value="ECO:0007669"/>
    <property type="project" value="TreeGrafter"/>
</dbReference>
<dbReference type="SUPFAM" id="SSF51735">
    <property type="entry name" value="NAD(P)-binding Rossmann-fold domains"/>
    <property type="match status" value="1"/>
</dbReference>
<dbReference type="GO" id="GO:0004757">
    <property type="term" value="F:sepiapterin reductase (NADP+) activity"/>
    <property type="evidence" value="ECO:0007669"/>
    <property type="project" value="TreeGrafter"/>
</dbReference>
<evidence type="ECO:0000313" key="4">
    <source>
        <dbReference type="EMBL" id="CAI3987460.1"/>
    </source>
</evidence>
<name>A0A9P1C9M8_9DINO</name>
<dbReference type="InterPro" id="IPR051721">
    <property type="entry name" value="Biopterin_syn/organic_redct"/>
</dbReference>
<evidence type="ECO:0000256" key="1">
    <source>
        <dbReference type="ARBA" id="ARBA00022857"/>
    </source>
</evidence>
<dbReference type="InterPro" id="IPR036291">
    <property type="entry name" value="NAD(P)-bd_dom_sf"/>
</dbReference>
<keyword evidence="2" id="KW-0560">Oxidoreductase</keyword>
<evidence type="ECO:0000313" key="6">
    <source>
        <dbReference type="EMBL" id="CAL4774772.1"/>
    </source>
</evidence>
<dbReference type="PANTHER" id="PTHR44085">
    <property type="entry name" value="SEPIAPTERIN REDUCTASE"/>
    <property type="match status" value="1"/>
</dbReference>
<dbReference type="OrthoDB" id="153074at2759"/>
<feature type="signal peptide" evidence="3">
    <location>
        <begin position="1"/>
        <end position="18"/>
    </location>
</feature>
<dbReference type="Proteomes" id="UP001152797">
    <property type="component" value="Unassembled WGS sequence"/>
</dbReference>
<comment type="caution">
    <text evidence="4">The sequence shown here is derived from an EMBL/GenBank/DDBJ whole genome shotgun (WGS) entry which is preliminary data.</text>
</comment>
<evidence type="ECO:0000313" key="7">
    <source>
        <dbReference type="Proteomes" id="UP001152797"/>
    </source>
</evidence>
<accession>A0A9P1C9M8</accession>
<keyword evidence="3" id="KW-0732">Signal</keyword>
<sequence length="694" mass="77252">MWKHGRLAAVVLASVVAAEDFLCRCDWKDNYWLHIAEDLGHIFASPTDFFEAPTSDANRSRRWQGQWQLLQLAVTDGLCRLDPSRTVPLDAGRLRFNPSWVQLDEKGQPRNVLPEIFFGELCVPGMIATNLLCALHFTFTFQEGRPVRSLLTFFVDDNGLGRLLDGKPSFNALPAGLTKHTRNVLPQIFFGELSVPGMIATNLLCALHFTFTFQDGRLLDGKPSFNALPAGRLLDGKPSFNALPAGLTKHTRNVLPEIFFGELCVPGMIATNLLCALHFTFTFQEPNFFLAGRHARRLQQLLPWVQSCWAAPWAALHLEDLENFAERWAQRTALKPVTSLLFQGVSHPIPAASLSPALRRCWPVRSSGCWPKLSRVDKASCSMCCDPRFTRGDPTCFLGEWTFERCCQSEDPAGWPPGPKPVEVEAIPDELLEELRRELSTATTSTALPSSFSTERRVRLHPAGSARCFLADLGKPAELQSLLEPVLQYLTENSDLLCAKFSKAEVLVLHNAGSLGRLAYTQQLAADSAAALDLNVTSFVLLTQMLLQRFSKQVKLPKSNVRIVFVNISSLLALQVGSSCLLLIPGPNVSQVMPSWSLYATGKAARDMYMLAVAADVQKCAMDVRTLSWAPGPMDTQMMKEILTTCPDDEVLKQFQEMEKQDRLVKLVDSAEKLMKLLKEDSFQNAAHIDFFDV</sequence>
<evidence type="ECO:0000313" key="5">
    <source>
        <dbReference type="EMBL" id="CAL1140835.1"/>
    </source>
</evidence>
<feature type="chain" id="PRO_5043270256" evidence="3">
    <location>
        <begin position="19"/>
        <end position="694"/>
    </location>
</feature>
<dbReference type="PANTHER" id="PTHR44085:SF2">
    <property type="entry name" value="SEPIAPTERIN REDUCTASE"/>
    <property type="match status" value="1"/>
</dbReference>
<dbReference type="Gene3D" id="3.40.50.720">
    <property type="entry name" value="NAD(P)-binding Rossmann-like Domain"/>
    <property type="match status" value="1"/>
</dbReference>
<reference evidence="5" key="2">
    <citation type="submission" date="2024-04" db="EMBL/GenBank/DDBJ databases">
        <authorList>
            <person name="Chen Y."/>
            <person name="Shah S."/>
            <person name="Dougan E. K."/>
            <person name="Thang M."/>
            <person name="Chan C."/>
        </authorList>
    </citation>
    <scope>NUCLEOTIDE SEQUENCE [LARGE SCALE GENOMIC DNA]</scope>
</reference>
<reference evidence="4" key="1">
    <citation type="submission" date="2022-10" db="EMBL/GenBank/DDBJ databases">
        <authorList>
            <person name="Chen Y."/>
            <person name="Dougan E. K."/>
            <person name="Chan C."/>
            <person name="Rhodes N."/>
            <person name="Thang M."/>
        </authorList>
    </citation>
    <scope>NUCLEOTIDE SEQUENCE</scope>
</reference>
<proteinExistence type="predicted"/>